<evidence type="ECO:0000256" key="1">
    <source>
        <dbReference type="SAM" id="MobiDB-lite"/>
    </source>
</evidence>
<proteinExistence type="predicted"/>
<organism evidence="2">
    <name type="scientific">uncultured Thermomicrobiales bacterium</name>
    <dbReference type="NCBI Taxonomy" id="1645740"/>
    <lineage>
        <taxon>Bacteria</taxon>
        <taxon>Pseudomonadati</taxon>
        <taxon>Thermomicrobiota</taxon>
        <taxon>Thermomicrobia</taxon>
        <taxon>Thermomicrobiales</taxon>
        <taxon>environmental samples</taxon>
    </lineage>
</organism>
<feature type="non-terminal residue" evidence="2">
    <location>
        <position position="1"/>
    </location>
</feature>
<feature type="compositionally biased region" description="Pro residues" evidence="1">
    <location>
        <begin position="28"/>
        <end position="37"/>
    </location>
</feature>
<feature type="non-terminal residue" evidence="2">
    <location>
        <position position="55"/>
    </location>
</feature>
<accession>A0A6J4U179</accession>
<protein>
    <submittedName>
        <fullName evidence="2">Uncharacterized protein</fullName>
    </submittedName>
</protein>
<dbReference type="AlphaFoldDB" id="A0A6J4U179"/>
<dbReference type="EMBL" id="CADCWE010000098">
    <property type="protein sequence ID" value="CAA9537877.1"/>
    <property type="molecule type" value="Genomic_DNA"/>
</dbReference>
<feature type="region of interest" description="Disordered" evidence="1">
    <location>
        <begin position="1"/>
        <end position="55"/>
    </location>
</feature>
<gene>
    <name evidence="2" type="ORF">AVDCRST_MAG73-1595</name>
</gene>
<reference evidence="2" key="1">
    <citation type="submission" date="2020-02" db="EMBL/GenBank/DDBJ databases">
        <authorList>
            <person name="Meier V. D."/>
        </authorList>
    </citation>
    <scope>NUCLEOTIDE SEQUENCE</scope>
    <source>
        <strain evidence="2">AVDCRST_MAG73</strain>
    </source>
</reference>
<evidence type="ECO:0000313" key="2">
    <source>
        <dbReference type="EMBL" id="CAA9537877.1"/>
    </source>
</evidence>
<name>A0A6J4U179_9BACT</name>
<sequence>AEAPGPPTRPRSAASGRARLGRRRDPCPDPGPLPAPEPGARSAGLGRRPSTTNVI</sequence>